<name>A0A550CQ55_9AGAR</name>
<accession>A0A550CQ55</accession>
<organism evidence="1 2">
    <name type="scientific">Schizophyllum amplum</name>
    <dbReference type="NCBI Taxonomy" id="97359"/>
    <lineage>
        <taxon>Eukaryota</taxon>
        <taxon>Fungi</taxon>
        <taxon>Dikarya</taxon>
        <taxon>Basidiomycota</taxon>
        <taxon>Agaricomycotina</taxon>
        <taxon>Agaricomycetes</taxon>
        <taxon>Agaricomycetidae</taxon>
        <taxon>Agaricales</taxon>
        <taxon>Schizophyllaceae</taxon>
        <taxon>Schizophyllum</taxon>
    </lineage>
</organism>
<keyword evidence="2" id="KW-1185">Reference proteome</keyword>
<evidence type="ECO:0000313" key="2">
    <source>
        <dbReference type="Proteomes" id="UP000320762"/>
    </source>
</evidence>
<proteinExistence type="predicted"/>
<dbReference type="AlphaFoldDB" id="A0A550CQ55"/>
<comment type="caution">
    <text evidence="1">The sequence shown here is derived from an EMBL/GenBank/DDBJ whole genome shotgun (WGS) entry which is preliminary data.</text>
</comment>
<reference evidence="1 2" key="1">
    <citation type="journal article" date="2019" name="New Phytol.">
        <title>Comparative genomics reveals unique wood-decay strategies and fruiting body development in the Schizophyllaceae.</title>
        <authorList>
            <person name="Almasi E."/>
            <person name="Sahu N."/>
            <person name="Krizsan K."/>
            <person name="Balint B."/>
            <person name="Kovacs G.M."/>
            <person name="Kiss B."/>
            <person name="Cseklye J."/>
            <person name="Drula E."/>
            <person name="Henrissat B."/>
            <person name="Nagy I."/>
            <person name="Chovatia M."/>
            <person name="Adam C."/>
            <person name="LaButti K."/>
            <person name="Lipzen A."/>
            <person name="Riley R."/>
            <person name="Grigoriev I.V."/>
            <person name="Nagy L.G."/>
        </authorList>
    </citation>
    <scope>NUCLEOTIDE SEQUENCE [LARGE SCALE GENOMIC DNA]</scope>
    <source>
        <strain evidence="1 2">NL-1724</strain>
    </source>
</reference>
<dbReference type="EMBL" id="VDMD01000003">
    <property type="protein sequence ID" value="TRM66907.1"/>
    <property type="molecule type" value="Genomic_DNA"/>
</dbReference>
<dbReference type="Proteomes" id="UP000320762">
    <property type="component" value="Unassembled WGS sequence"/>
</dbReference>
<sequence>MEDYGFACELPSNADQVAAYVKPFTELCIAFSGALQMAKGDAEPYKLAALARPPTVDVTTLSYWDLSIDYESGVYDSSNARLHFLARQAGRRRCFVGLQQGEQCRRSTGTPAPARPPKGLPAGLCILEPFTPNGGPPGPTSQEQRAATFCNGPLRVQVSERTDGHETKLLVINRAFSLDFSKAAFTSGSASGPKAAE</sequence>
<gene>
    <name evidence="1" type="ORF">BD626DRAFT_581678</name>
</gene>
<evidence type="ECO:0000313" key="1">
    <source>
        <dbReference type="EMBL" id="TRM66907.1"/>
    </source>
</evidence>
<protein>
    <submittedName>
        <fullName evidence="1">Uncharacterized protein</fullName>
    </submittedName>
</protein>